<dbReference type="InterPro" id="IPR045584">
    <property type="entry name" value="Pilin-like"/>
</dbReference>
<keyword evidence="6 11" id="KW-0812">Transmembrane</keyword>
<dbReference type="InterPro" id="IPR049179">
    <property type="entry name" value="T2SSK_SAM-like_2nd"/>
</dbReference>
<accession>A0ABS8BJV0</accession>
<dbReference type="Pfam" id="PF03934">
    <property type="entry name" value="T2SSK"/>
    <property type="match status" value="1"/>
</dbReference>
<sequence length="302" mass="33501">MKCKINPSRPALRQTGVAIIAALMVAALVASIAGLLMVRQQRALQQLEIRKDTAEARAATWSVLQLVRLTLRDDARAGQPDHLRKPWAVPIPEIKIENGAMSGRLIELNGRFNLGNLIDQNGQPIPAAWAAYPRLLANLGLPSNLADNLREYFALHAVQQGEKKIWLPLIDSLELANIAGYTPEVMRQLEPSIVTLPVATALNVNFASPEVLAAWVPQLTVSAAEQALSKRRSQYFNSPADLIGHLPKEVQAQVPAQLLTVKSQYFWSEMGARFGQVLMQHRALLDRSKSDMPSIVWVRRMY</sequence>
<evidence type="ECO:0000256" key="7">
    <source>
        <dbReference type="ARBA" id="ARBA00022927"/>
    </source>
</evidence>
<evidence type="ECO:0000256" key="4">
    <source>
        <dbReference type="ARBA" id="ARBA00022475"/>
    </source>
</evidence>
<feature type="domain" description="T2SS protein K first SAM-like" evidence="13">
    <location>
        <begin position="110"/>
        <end position="197"/>
    </location>
</feature>
<dbReference type="Pfam" id="PF21687">
    <property type="entry name" value="T2SSK_1st"/>
    <property type="match status" value="1"/>
</dbReference>
<keyword evidence="5 10" id="KW-0997">Cell inner membrane</keyword>
<evidence type="ECO:0000259" key="13">
    <source>
        <dbReference type="Pfam" id="PF21687"/>
    </source>
</evidence>
<dbReference type="NCBIfam" id="NF037980">
    <property type="entry name" value="T2SS_GspK"/>
    <property type="match status" value="1"/>
</dbReference>
<dbReference type="InterPro" id="IPR038072">
    <property type="entry name" value="GspK_central_sf"/>
</dbReference>
<evidence type="ECO:0000256" key="9">
    <source>
        <dbReference type="ARBA" id="ARBA00023136"/>
    </source>
</evidence>
<keyword evidence="7" id="KW-0653">Protein transport</keyword>
<gene>
    <name evidence="14" type="primary">gspK</name>
    <name evidence="14" type="ORF">LG219_06870</name>
</gene>
<comment type="caution">
    <text evidence="14">The sequence shown here is derived from an EMBL/GenBank/DDBJ whole genome shotgun (WGS) entry which is preliminary data.</text>
</comment>
<keyword evidence="4 10" id="KW-1003">Cell membrane</keyword>
<evidence type="ECO:0000313" key="14">
    <source>
        <dbReference type="EMBL" id="MCB5196000.1"/>
    </source>
</evidence>
<feature type="domain" description="T2SS protein K second SAM-like" evidence="12">
    <location>
        <begin position="202"/>
        <end position="261"/>
    </location>
</feature>
<keyword evidence="9 10" id="KW-0472">Membrane</keyword>
<evidence type="ECO:0000256" key="11">
    <source>
        <dbReference type="SAM" id="Phobius"/>
    </source>
</evidence>
<dbReference type="InterPro" id="IPR005628">
    <property type="entry name" value="GspK"/>
</dbReference>
<protein>
    <recommendedName>
        <fullName evidence="10">Type II secretion system protein K</fullName>
    </recommendedName>
</protein>
<keyword evidence="15" id="KW-1185">Reference proteome</keyword>
<evidence type="ECO:0000256" key="5">
    <source>
        <dbReference type="ARBA" id="ARBA00022519"/>
    </source>
</evidence>
<evidence type="ECO:0000313" key="15">
    <source>
        <dbReference type="Proteomes" id="UP001198034"/>
    </source>
</evidence>
<comment type="subcellular location">
    <subcellularLocation>
        <location evidence="1 10">Cell inner membrane</location>
    </subcellularLocation>
</comment>
<dbReference type="Proteomes" id="UP001198034">
    <property type="component" value="Unassembled WGS sequence"/>
</dbReference>
<evidence type="ECO:0000256" key="6">
    <source>
        <dbReference type="ARBA" id="ARBA00022692"/>
    </source>
</evidence>
<dbReference type="Gene3D" id="3.30.1300.30">
    <property type="entry name" value="GSPII I/J protein-like"/>
    <property type="match status" value="1"/>
</dbReference>
<name>A0ABS8BJV0_9NEIS</name>
<keyword evidence="8 11" id="KW-1133">Transmembrane helix</keyword>
<keyword evidence="3 10" id="KW-0813">Transport</keyword>
<reference evidence="14 15" key="1">
    <citation type="submission" date="2021-10" db="EMBL/GenBank/DDBJ databases">
        <authorList>
            <person name="Chen M."/>
        </authorList>
    </citation>
    <scope>NUCLEOTIDE SEQUENCE [LARGE SCALE GENOMIC DNA]</scope>
    <source>
        <strain evidence="14 15">H3-26</strain>
    </source>
</reference>
<evidence type="ECO:0000256" key="1">
    <source>
        <dbReference type="ARBA" id="ARBA00004533"/>
    </source>
</evidence>
<dbReference type="PANTHER" id="PTHR38831">
    <property type="entry name" value="TYPE II SECRETION SYSTEM PROTEIN K"/>
    <property type="match status" value="1"/>
</dbReference>
<dbReference type="PIRSF" id="PIRSF002786">
    <property type="entry name" value="XcpX"/>
    <property type="match status" value="1"/>
</dbReference>
<evidence type="ECO:0000256" key="3">
    <source>
        <dbReference type="ARBA" id="ARBA00022448"/>
    </source>
</evidence>
<evidence type="ECO:0000256" key="8">
    <source>
        <dbReference type="ARBA" id="ARBA00022989"/>
    </source>
</evidence>
<proteinExistence type="inferred from homology"/>
<dbReference type="EMBL" id="JAJAWG010000003">
    <property type="protein sequence ID" value="MCB5196000.1"/>
    <property type="molecule type" value="Genomic_DNA"/>
</dbReference>
<dbReference type="SUPFAM" id="SSF54523">
    <property type="entry name" value="Pili subunits"/>
    <property type="match status" value="1"/>
</dbReference>
<evidence type="ECO:0000259" key="12">
    <source>
        <dbReference type="Pfam" id="PF03934"/>
    </source>
</evidence>
<organism evidence="14 15">
    <name type="scientific">Deefgea salmonis</name>
    <dbReference type="NCBI Taxonomy" id="2875502"/>
    <lineage>
        <taxon>Bacteria</taxon>
        <taxon>Pseudomonadati</taxon>
        <taxon>Pseudomonadota</taxon>
        <taxon>Betaproteobacteria</taxon>
        <taxon>Neisseriales</taxon>
        <taxon>Chitinibacteraceae</taxon>
        <taxon>Deefgea</taxon>
    </lineage>
</organism>
<dbReference type="InterPro" id="IPR049031">
    <property type="entry name" value="T2SSK_SAM-like_1st"/>
</dbReference>
<evidence type="ECO:0000256" key="10">
    <source>
        <dbReference type="PIRNR" id="PIRNR002786"/>
    </source>
</evidence>
<dbReference type="SUPFAM" id="SSF158544">
    <property type="entry name" value="GspK insert domain-like"/>
    <property type="match status" value="1"/>
</dbReference>
<dbReference type="RefSeq" id="WP_226763781.1">
    <property type="nucleotide sequence ID" value="NZ_JAJAWG010000003.1"/>
</dbReference>
<comment type="similarity">
    <text evidence="2 10">Belongs to the GSP K family.</text>
</comment>
<evidence type="ECO:0000256" key="2">
    <source>
        <dbReference type="ARBA" id="ARBA00007246"/>
    </source>
</evidence>
<feature type="transmembrane region" description="Helical" evidence="11">
    <location>
        <begin position="16"/>
        <end position="38"/>
    </location>
</feature>
<dbReference type="PANTHER" id="PTHR38831:SF1">
    <property type="entry name" value="TYPE II SECRETION SYSTEM PROTEIN K-RELATED"/>
    <property type="match status" value="1"/>
</dbReference>